<name>A0A212JUP0_9DELT</name>
<proteinExistence type="predicted"/>
<dbReference type="EMBL" id="FLUQ01000002">
    <property type="protein sequence ID" value="SBW03169.1"/>
    <property type="molecule type" value="Genomic_DNA"/>
</dbReference>
<reference evidence="2" key="1">
    <citation type="submission" date="2016-04" db="EMBL/GenBank/DDBJ databases">
        <authorList>
            <person name="Evans L.H."/>
            <person name="Alamgir A."/>
            <person name="Owens N."/>
            <person name="Weber N.D."/>
            <person name="Virtaneva K."/>
            <person name="Barbian K."/>
            <person name="Babar A."/>
            <person name="Rosenke K."/>
        </authorList>
    </citation>
    <scope>NUCLEOTIDE SEQUENCE</scope>
    <source>
        <strain evidence="2">86</strain>
    </source>
</reference>
<feature type="transmembrane region" description="Helical" evidence="1">
    <location>
        <begin position="47"/>
        <end position="70"/>
    </location>
</feature>
<keyword evidence="1" id="KW-1133">Transmembrane helix</keyword>
<evidence type="ECO:0000256" key="1">
    <source>
        <dbReference type="SAM" id="Phobius"/>
    </source>
</evidence>
<feature type="transmembrane region" description="Helical" evidence="1">
    <location>
        <begin position="217"/>
        <end position="241"/>
    </location>
</feature>
<organism evidence="2">
    <name type="scientific">uncultured delta proteobacterium</name>
    <dbReference type="NCBI Taxonomy" id="34034"/>
    <lineage>
        <taxon>Bacteria</taxon>
        <taxon>Deltaproteobacteria</taxon>
        <taxon>environmental samples</taxon>
    </lineage>
</organism>
<keyword evidence="1" id="KW-0472">Membrane</keyword>
<evidence type="ECO:0000313" key="2">
    <source>
        <dbReference type="EMBL" id="SBW03169.1"/>
    </source>
</evidence>
<sequence>MNTIWRNAFAHATGEFNFMVIVYALLAAVVVLFVMRKTGLMRREAKWHRTLVCVYYLYIPIVFVCAATAWSTVYSAQSGFLSAVDQARPAIATASADYASSVWSSIVSRFRKEPTISLRELGREVAREYSAKLLEGFSDTSRFTLFMKPLVSGLQEGVALSLGAYIEEKLVDTLAGATKVDKELLQRIWKSDLVVLLQGGIVCDILEHQVTQAFKPFYAYLRVMTILFLLPVILETAFSVYRRRKRAA</sequence>
<feature type="transmembrane region" description="Helical" evidence="1">
    <location>
        <begin position="16"/>
        <end position="35"/>
    </location>
</feature>
<keyword evidence="1" id="KW-0812">Transmembrane</keyword>
<accession>A0A212JUP0</accession>
<gene>
    <name evidence="2" type="ORF">KL86DPRO_20097</name>
</gene>
<protein>
    <submittedName>
        <fullName evidence="2">Uncharacterized protein</fullName>
    </submittedName>
</protein>
<dbReference type="AlphaFoldDB" id="A0A212JUP0"/>